<evidence type="ECO:0000313" key="3">
    <source>
        <dbReference type="Proteomes" id="UP000031671"/>
    </source>
</evidence>
<dbReference type="Proteomes" id="UP000031671">
    <property type="component" value="Unassembled WGS sequence"/>
</dbReference>
<protein>
    <submittedName>
        <fullName evidence="2">Uncharacterized protein</fullName>
    </submittedName>
</protein>
<organism evidence="2 3">
    <name type="scientific">Vibrio ishigakensis</name>
    <dbReference type="NCBI Taxonomy" id="1481914"/>
    <lineage>
        <taxon>Bacteria</taxon>
        <taxon>Pseudomonadati</taxon>
        <taxon>Pseudomonadota</taxon>
        <taxon>Gammaproteobacteria</taxon>
        <taxon>Vibrionales</taxon>
        <taxon>Vibrionaceae</taxon>
        <taxon>Vibrio</taxon>
    </lineage>
</organism>
<comment type="caution">
    <text evidence="2">The sequence shown here is derived from an EMBL/GenBank/DDBJ whole genome shotgun (WGS) entry which is preliminary data.</text>
</comment>
<gene>
    <name evidence="2" type="ORF">JCM19231_525</name>
</gene>
<sequence>MKCFGKAIRLSLLCGVFMTSFGVWADDVCEPQTGEDYWKSRLYAPASEFGSFQVERKKLKEKMDDKSLSAKVREEASQAYYASAGVAEQAYQRYLVALMQSGANVDITTGNDISKHIKTTIDSDLVGYKSSDNSGDVLQFTGDDPTRRKLPKNQEYVVEIVPYPENGSTEVELTFSDDAIAQCEEQLKCTSAEGSEGVKGNACVVFVSKWAEAADSASNPERNETLANLKKGLIAGEREWERFFNESRYQYLWEKSFTAWVYSDELKQDKFVPPPPYQIHLVRPWFVMEYVGDADDGNQFEGAISLEVIGINYWNGGYGSFDWINFPFGVSAVVTFSDRAGVDDVAYGAMFHVLNSYSFGVTARGSGEVGVFLTADLLKVFSDKKSEVEYWGKKIDDYVP</sequence>
<evidence type="ECO:0000313" key="2">
    <source>
        <dbReference type="EMBL" id="GAM59423.1"/>
    </source>
</evidence>
<proteinExistence type="predicted"/>
<reference evidence="2 3" key="1">
    <citation type="submission" date="2015-01" db="EMBL/GenBank/DDBJ databases">
        <title>Vibrio sp. C1 JCM 19231 whole genome shotgun sequence.</title>
        <authorList>
            <person name="Sawabe T."/>
            <person name="Meirelles P."/>
            <person name="Feng G."/>
            <person name="Sayaka M."/>
            <person name="Hattori M."/>
            <person name="Ohkuma M."/>
        </authorList>
    </citation>
    <scope>NUCLEOTIDE SEQUENCE [LARGE SCALE GENOMIC DNA]</scope>
    <source>
        <strain evidence="3">JCM 19231</strain>
    </source>
</reference>
<dbReference type="EMBL" id="BBRZ01000151">
    <property type="protein sequence ID" value="GAM59423.1"/>
    <property type="molecule type" value="Genomic_DNA"/>
</dbReference>
<dbReference type="RefSeq" id="WP_261833268.1">
    <property type="nucleotide sequence ID" value="NZ_AP024881.1"/>
</dbReference>
<dbReference type="AlphaFoldDB" id="A0A0B8P8B1"/>
<evidence type="ECO:0000256" key="1">
    <source>
        <dbReference type="SAM" id="SignalP"/>
    </source>
</evidence>
<accession>A0A0B8P8B1</accession>
<name>A0A0B8P8B1_9VIBR</name>
<feature type="chain" id="PRO_5002139793" evidence="1">
    <location>
        <begin position="26"/>
        <end position="400"/>
    </location>
</feature>
<keyword evidence="1" id="KW-0732">Signal</keyword>
<feature type="signal peptide" evidence="1">
    <location>
        <begin position="1"/>
        <end position="25"/>
    </location>
</feature>
<keyword evidence="3" id="KW-1185">Reference proteome</keyword>
<reference evidence="2 3" key="2">
    <citation type="submission" date="2015-01" db="EMBL/GenBank/DDBJ databases">
        <authorList>
            <consortium name="NBRP consortium"/>
            <person name="Sawabe T."/>
            <person name="Meirelles P."/>
            <person name="Feng G."/>
            <person name="Sayaka M."/>
            <person name="Hattori M."/>
            <person name="Ohkuma M."/>
        </authorList>
    </citation>
    <scope>NUCLEOTIDE SEQUENCE [LARGE SCALE GENOMIC DNA]</scope>
    <source>
        <strain evidence="3">JCM 19231</strain>
    </source>
</reference>